<dbReference type="PROSITE" id="PS51257">
    <property type="entry name" value="PROKAR_LIPOPROTEIN"/>
    <property type="match status" value="1"/>
</dbReference>
<dbReference type="Gene3D" id="3.40.50.720">
    <property type="entry name" value="NAD(P)-binding Rossmann-like Domain"/>
    <property type="match status" value="1"/>
</dbReference>
<dbReference type="PANTHER" id="PTHR47706:SF5">
    <property type="entry name" value="ISOFLAVONE REDUCTASE"/>
    <property type="match status" value="1"/>
</dbReference>
<comment type="caution">
    <text evidence="4">The sequence shown here is derived from an EMBL/GenBank/DDBJ whole genome shotgun (WGS) entry which is preliminary data.</text>
</comment>
<keyword evidence="2" id="KW-0560">Oxidoreductase</keyword>
<protein>
    <recommendedName>
        <fullName evidence="6">NmrA-like domain-containing protein</fullName>
    </recommendedName>
</protein>
<dbReference type="InterPro" id="IPR051609">
    <property type="entry name" value="NmrA/Isoflavone_reductase-like"/>
</dbReference>
<dbReference type="AlphaFoldDB" id="A0AAN6MLA5"/>
<keyword evidence="1" id="KW-0521">NADP</keyword>
<dbReference type="GO" id="GO:0016491">
    <property type="term" value="F:oxidoreductase activity"/>
    <property type="evidence" value="ECO:0007669"/>
    <property type="project" value="UniProtKB-KW"/>
</dbReference>
<dbReference type="InterPro" id="IPR036291">
    <property type="entry name" value="NAD(P)-bd_dom_sf"/>
</dbReference>
<evidence type="ECO:0000256" key="2">
    <source>
        <dbReference type="ARBA" id="ARBA00023002"/>
    </source>
</evidence>
<evidence type="ECO:0000313" key="4">
    <source>
        <dbReference type="EMBL" id="KAK3903001.1"/>
    </source>
</evidence>
<organism evidence="4 5">
    <name type="scientific">Staphylotrichum tortipilum</name>
    <dbReference type="NCBI Taxonomy" id="2831512"/>
    <lineage>
        <taxon>Eukaryota</taxon>
        <taxon>Fungi</taxon>
        <taxon>Dikarya</taxon>
        <taxon>Ascomycota</taxon>
        <taxon>Pezizomycotina</taxon>
        <taxon>Sordariomycetes</taxon>
        <taxon>Sordariomycetidae</taxon>
        <taxon>Sordariales</taxon>
        <taxon>Chaetomiaceae</taxon>
        <taxon>Staphylotrichum</taxon>
    </lineage>
</organism>
<name>A0AAN6MLA5_9PEZI</name>
<dbReference type="PANTHER" id="PTHR47706">
    <property type="entry name" value="NMRA-LIKE FAMILY PROTEIN"/>
    <property type="match status" value="1"/>
</dbReference>
<evidence type="ECO:0000313" key="5">
    <source>
        <dbReference type="Proteomes" id="UP001303889"/>
    </source>
</evidence>
<dbReference type="EMBL" id="MU855475">
    <property type="protein sequence ID" value="KAK3903001.1"/>
    <property type="molecule type" value="Genomic_DNA"/>
</dbReference>
<feature type="chain" id="PRO_5042960532" description="NmrA-like domain-containing protein" evidence="3">
    <location>
        <begin position="18"/>
        <end position="321"/>
    </location>
</feature>
<keyword evidence="3" id="KW-0732">Signal</keyword>
<accession>A0AAN6MLA5</accession>
<sequence length="321" mass="35686">MVRIVIAGTGAFALILAQQINQTANPLLVLSCRENPEFQEACGGCDLTVIDYRNRQALQYALRGSDIIISTISGPEQINLIDAARSVRGMRVFVPSEFEGALANRPDPDPVDRGYVQSALGVVRDFATRSPPQIRYTVFSCGLFMERFAPGGLQSYGIGAGSRVQTPDDYLVNVGEARAVILPTTPGGAQARLSLTSVYDVAQFITAAIELGTRDWPTEFRMRGETMTVQQLVDACSEVRGVPFNITVYDHETAEAEAQYCQETQDWDRWHFLQKMLQTANERYHVRQPNLNNATQVQPTTFRTWLQNMWGLGAANPFWQG</sequence>
<reference evidence="4" key="2">
    <citation type="submission" date="2023-05" db="EMBL/GenBank/DDBJ databases">
        <authorList>
            <consortium name="Lawrence Berkeley National Laboratory"/>
            <person name="Steindorff A."/>
            <person name="Hensen N."/>
            <person name="Bonometti L."/>
            <person name="Westerberg I."/>
            <person name="Brannstrom I.O."/>
            <person name="Guillou S."/>
            <person name="Cros-Aarteil S."/>
            <person name="Calhoun S."/>
            <person name="Haridas S."/>
            <person name="Kuo A."/>
            <person name="Mondo S."/>
            <person name="Pangilinan J."/>
            <person name="Riley R."/>
            <person name="Labutti K."/>
            <person name="Andreopoulos B."/>
            <person name="Lipzen A."/>
            <person name="Chen C."/>
            <person name="Yanf M."/>
            <person name="Daum C."/>
            <person name="Ng V."/>
            <person name="Clum A."/>
            <person name="Ohm R."/>
            <person name="Martin F."/>
            <person name="Silar P."/>
            <person name="Natvig D."/>
            <person name="Lalanne C."/>
            <person name="Gautier V."/>
            <person name="Ament-Velasquez S.L."/>
            <person name="Kruys A."/>
            <person name="Hutchinson M.I."/>
            <person name="Powell A.J."/>
            <person name="Barry K."/>
            <person name="Miller A.N."/>
            <person name="Grigoriev I.V."/>
            <person name="Debuchy R."/>
            <person name="Gladieux P."/>
            <person name="Thoren M.H."/>
            <person name="Johannesson H."/>
        </authorList>
    </citation>
    <scope>NUCLEOTIDE SEQUENCE</scope>
    <source>
        <strain evidence="4">CBS 103.79</strain>
    </source>
</reference>
<proteinExistence type="predicted"/>
<dbReference type="Proteomes" id="UP001303889">
    <property type="component" value="Unassembled WGS sequence"/>
</dbReference>
<feature type="signal peptide" evidence="3">
    <location>
        <begin position="1"/>
        <end position="17"/>
    </location>
</feature>
<evidence type="ECO:0000256" key="3">
    <source>
        <dbReference type="SAM" id="SignalP"/>
    </source>
</evidence>
<evidence type="ECO:0008006" key="6">
    <source>
        <dbReference type="Google" id="ProtNLM"/>
    </source>
</evidence>
<dbReference type="SUPFAM" id="SSF51735">
    <property type="entry name" value="NAD(P)-binding Rossmann-fold domains"/>
    <property type="match status" value="1"/>
</dbReference>
<keyword evidence="5" id="KW-1185">Reference proteome</keyword>
<gene>
    <name evidence="4" type="ORF">C8A05DRAFT_33283</name>
</gene>
<evidence type="ECO:0000256" key="1">
    <source>
        <dbReference type="ARBA" id="ARBA00022857"/>
    </source>
</evidence>
<reference evidence="4" key="1">
    <citation type="journal article" date="2023" name="Mol. Phylogenet. Evol.">
        <title>Genome-scale phylogeny and comparative genomics of the fungal order Sordariales.</title>
        <authorList>
            <person name="Hensen N."/>
            <person name="Bonometti L."/>
            <person name="Westerberg I."/>
            <person name="Brannstrom I.O."/>
            <person name="Guillou S."/>
            <person name="Cros-Aarteil S."/>
            <person name="Calhoun S."/>
            <person name="Haridas S."/>
            <person name="Kuo A."/>
            <person name="Mondo S."/>
            <person name="Pangilinan J."/>
            <person name="Riley R."/>
            <person name="LaButti K."/>
            <person name="Andreopoulos B."/>
            <person name="Lipzen A."/>
            <person name="Chen C."/>
            <person name="Yan M."/>
            <person name="Daum C."/>
            <person name="Ng V."/>
            <person name="Clum A."/>
            <person name="Steindorff A."/>
            <person name="Ohm R.A."/>
            <person name="Martin F."/>
            <person name="Silar P."/>
            <person name="Natvig D.O."/>
            <person name="Lalanne C."/>
            <person name="Gautier V."/>
            <person name="Ament-Velasquez S.L."/>
            <person name="Kruys A."/>
            <person name="Hutchinson M.I."/>
            <person name="Powell A.J."/>
            <person name="Barry K."/>
            <person name="Miller A.N."/>
            <person name="Grigoriev I.V."/>
            <person name="Debuchy R."/>
            <person name="Gladieux P."/>
            <person name="Hiltunen Thoren M."/>
            <person name="Johannesson H."/>
        </authorList>
    </citation>
    <scope>NUCLEOTIDE SEQUENCE</scope>
    <source>
        <strain evidence="4">CBS 103.79</strain>
    </source>
</reference>